<dbReference type="InterPro" id="IPR036237">
    <property type="entry name" value="Xyl_isomerase-like_sf"/>
</dbReference>
<dbReference type="KEGG" id="cwo:Cwoe_4048"/>
<feature type="domain" description="Xylose isomerase-like TIM barrel" evidence="1">
    <location>
        <begin position="21"/>
        <end position="276"/>
    </location>
</feature>
<dbReference type="OrthoDB" id="9786584at2"/>
<dbReference type="PANTHER" id="PTHR12110">
    <property type="entry name" value="HYDROXYPYRUVATE ISOMERASE"/>
    <property type="match status" value="1"/>
</dbReference>
<evidence type="ECO:0000313" key="3">
    <source>
        <dbReference type="Proteomes" id="UP000008229"/>
    </source>
</evidence>
<dbReference type="Proteomes" id="UP000008229">
    <property type="component" value="Chromosome"/>
</dbReference>
<reference evidence="2 3" key="1">
    <citation type="journal article" date="2010" name="Stand. Genomic Sci.">
        <title>Complete genome sequence of Conexibacter woesei type strain (ID131577).</title>
        <authorList>
            <person name="Pukall R."/>
            <person name="Lapidus A."/>
            <person name="Glavina Del Rio T."/>
            <person name="Copeland A."/>
            <person name="Tice H."/>
            <person name="Cheng J.-F."/>
            <person name="Lucas S."/>
            <person name="Chen F."/>
            <person name="Nolan M."/>
            <person name="Bruce D."/>
            <person name="Goodwin L."/>
            <person name="Pitluck S."/>
            <person name="Mavromatis K."/>
            <person name="Ivanova N."/>
            <person name="Ovchinnikova G."/>
            <person name="Pati A."/>
            <person name="Chen A."/>
            <person name="Palaniappan K."/>
            <person name="Land M."/>
            <person name="Hauser L."/>
            <person name="Chang Y.-J."/>
            <person name="Jeffries C.D."/>
            <person name="Chain P."/>
            <person name="Meincke L."/>
            <person name="Sims D."/>
            <person name="Brettin T."/>
            <person name="Detter J.C."/>
            <person name="Rohde M."/>
            <person name="Goeker M."/>
            <person name="Bristow J."/>
            <person name="Eisen J.A."/>
            <person name="Markowitz V."/>
            <person name="Kyrpides N.C."/>
            <person name="Klenk H.-P."/>
            <person name="Hugenholtz P."/>
        </authorList>
    </citation>
    <scope>NUCLEOTIDE SEQUENCE [LARGE SCALE GENOMIC DNA]</scope>
    <source>
        <strain evidence="3">DSM 14684 / CIP 108061 / JCM 11494 / NBRC 100937 / ID131577</strain>
    </source>
</reference>
<dbReference type="STRING" id="469383.Cwoe_4048"/>
<evidence type="ECO:0000313" key="2">
    <source>
        <dbReference type="EMBL" id="ADB52465.1"/>
    </source>
</evidence>
<dbReference type="EMBL" id="CP001854">
    <property type="protein sequence ID" value="ADB52465.1"/>
    <property type="molecule type" value="Genomic_DNA"/>
</dbReference>
<dbReference type="Gene3D" id="3.20.20.150">
    <property type="entry name" value="Divalent-metal-dependent TIM barrel enzymes"/>
    <property type="match status" value="1"/>
</dbReference>
<dbReference type="SUPFAM" id="SSF51658">
    <property type="entry name" value="Xylose isomerase-like"/>
    <property type="match status" value="1"/>
</dbReference>
<proteinExistence type="predicted"/>
<dbReference type="RefSeq" id="WP_012935516.1">
    <property type="nucleotide sequence ID" value="NC_013739.1"/>
</dbReference>
<protein>
    <submittedName>
        <fullName evidence="2">Xylose isomerase domain protein TIM barrel</fullName>
    </submittedName>
</protein>
<dbReference type="HOGENOM" id="CLU_972218_0_0_11"/>
<dbReference type="PANTHER" id="PTHR12110:SF21">
    <property type="entry name" value="XYLOSE ISOMERASE-LIKE TIM BARREL DOMAIN-CONTAINING PROTEIN"/>
    <property type="match status" value="1"/>
</dbReference>
<dbReference type="GO" id="GO:0016853">
    <property type="term" value="F:isomerase activity"/>
    <property type="evidence" value="ECO:0007669"/>
    <property type="project" value="UniProtKB-KW"/>
</dbReference>
<dbReference type="InterPro" id="IPR013022">
    <property type="entry name" value="Xyl_isomerase-like_TIM-brl"/>
</dbReference>
<keyword evidence="2" id="KW-0413">Isomerase</keyword>
<dbReference type="AlphaFoldDB" id="D3F4K8"/>
<organism evidence="2 3">
    <name type="scientific">Conexibacter woesei (strain DSM 14684 / CCUG 47730 / CIP 108061 / JCM 11494 / NBRC 100937 / ID131577)</name>
    <dbReference type="NCBI Taxonomy" id="469383"/>
    <lineage>
        <taxon>Bacteria</taxon>
        <taxon>Bacillati</taxon>
        <taxon>Actinomycetota</taxon>
        <taxon>Thermoleophilia</taxon>
        <taxon>Solirubrobacterales</taxon>
        <taxon>Conexibacteraceae</taxon>
        <taxon>Conexibacter</taxon>
    </lineage>
</organism>
<keyword evidence="3" id="KW-1185">Reference proteome</keyword>
<reference evidence="3" key="2">
    <citation type="submission" date="2010-01" db="EMBL/GenBank/DDBJ databases">
        <title>The complete genome of Conexibacter woesei DSM 14684.</title>
        <authorList>
            <consortium name="US DOE Joint Genome Institute (JGI-PGF)"/>
            <person name="Lucas S."/>
            <person name="Copeland A."/>
            <person name="Lapidus A."/>
            <person name="Glavina del Rio T."/>
            <person name="Dalin E."/>
            <person name="Tice H."/>
            <person name="Bruce D."/>
            <person name="Goodwin L."/>
            <person name="Pitluck S."/>
            <person name="Kyrpides N."/>
            <person name="Mavromatis K."/>
            <person name="Ivanova N."/>
            <person name="Mikhailova N."/>
            <person name="Chertkov O."/>
            <person name="Brettin T."/>
            <person name="Detter J.C."/>
            <person name="Han C."/>
            <person name="Larimer F."/>
            <person name="Land M."/>
            <person name="Hauser L."/>
            <person name="Markowitz V."/>
            <person name="Cheng J.-F."/>
            <person name="Hugenholtz P."/>
            <person name="Woyke T."/>
            <person name="Wu D."/>
            <person name="Pukall R."/>
            <person name="Steenblock K."/>
            <person name="Schneider S."/>
            <person name="Klenk H.-P."/>
            <person name="Eisen J.A."/>
        </authorList>
    </citation>
    <scope>NUCLEOTIDE SEQUENCE [LARGE SCALE GENOMIC DNA]</scope>
    <source>
        <strain evidence="3">DSM 14684 / CIP 108061 / JCM 11494 / NBRC 100937 / ID131577</strain>
    </source>
</reference>
<dbReference type="Pfam" id="PF01261">
    <property type="entry name" value="AP_endonuc_2"/>
    <property type="match status" value="1"/>
</dbReference>
<evidence type="ECO:0000259" key="1">
    <source>
        <dbReference type="Pfam" id="PF01261"/>
    </source>
</evidence>
<gene>
    <name evidence="2" type="ordered locus">Cwoe_4048</name>
</gene>
<name>D3F4K8_CONWI</name>
<accession>D3F4K8</accession>
<dbReference type="InterPro" id="IPR050312">
    <property type="entry name" value="IolE/XylAMocC-like"/>
</dbReference>
<sequence>MTRPIGYVTADVEGLGAEQLVELLARAGYDAVEWTMEQFDPLSAPAGELARIAALARDGGLATPQLMVHQDYVTPDPAVWEERVARSERAVEAAAEAGIASVGVVTGPCRWVDGHAVVGAGGVSEGDAWTLALRALERVLMRAEAAGVKVALEPCWGTLASDRYRTEHALARLSSGALAITLDPSHFVMTGDDVPALVRDWAAQIAHVHLKDAFGRAGSEGEDFTFLLPGEGGVDWPGLLGALDAAGYAGAMCVEFESFTLREGPLGGDVERGARLARELVAGLLA</sequence>
<dbReference type="eggNOG" id="COG1082">
    <property type="taxonomic scope" value="Bacteria"/>
</dbReference>